<feature type="domain" description="Multidrug resistance protein MdtA-like barrel-sandwich hybrid" evidence="5">
    <location>
        <begin position="89"/>
        <end position="231"/>
    </location>
</feature>
<dbReference type="Gene3D" id="2.40.30.170">
    <property type="match status" value="1"/>
</dbReference>
<dbReference type="InterPro" id="IPR058624">
    <property type="entry name" value="MdtA-like_HH"/>
</dbReference>
<sequence length="425" mass="44410">MMSPDPHPPAPPGPARLSRRRFARPVVGLGLLVGVAAAGGTVFGLYGGESEAQAPSAPPPAPTVTAVSLTPQSVPIHTTLPGRTSAFQTAEIRPQVSGVLRERLFQEGQQVKAGQPLYRIDPAPYQAALASAQAALAKSQATLESASVTATRYKPLVAQNAVSRLDYETAVATQKSAEADVASARAAVDTARINLGYTTVTSPISGRTSRSSVTVGALLTSDQTSALMTVTQLDPIYVDVVQPASTLLRLRRELASGQLKRDADNNPEVTLQLGDGSEYAQKGTLQFSEVIVSTDTNTVTLRAQFPNPDGTLLPGMFVRASLEEGSLQNGLLVPQQGVTHDVRGNATALVVGKDGTVATRTLTVVEAIGNKWLVSGGFQDGDRVIVEGTQKVTNGAKPQLRALTADQFDAQVAAEAKAATTSQRS</sequence>
<evidence type="ECO:0000256" key="3">
    <source>
        <dbReference type="SAM" id="Phobius"/>
    </source>
</evidence>
<dbReference type="RefSeq" id="WP_377042974.1">
    <property type="nucleotide sequence ID" value="NZ_JBHLUN010000002.1"/>
</dbReference>
<dbReference type="Pfam" id="PF25876">
    <property type="entry name" value="HH_MFP_RND"/>
    <property type="match status" value="1"/>
</dbReference>
<comment type="similarity">
    <text evidence="2">Belongs to the membrane fusion protein (MFP) (TC 8.A.1) family.</text>
</comment>
<dbReference type="Gene3D" id="1.10.287.470">
    <property type="entry name" value="Helix hairpin bin"/>
    <property type="match status" value="1"/>
</dbReference>
<keyword evidence="3" id="KW-0812">Transmembrane</keyword>
<evidence type="ECO:0000259" key="7">
    <source>
        <dbReference type="Pfam" id="PF25967"/>
    </source>
</evidence>
<dbReference type="Pfam" id="PF25944">
    <property type="entry name" value="Beta-barrel_RND"/>
    <property type="match status" value="1"/>
</dbReference>
<comment type="subcellular location">
    <subcellularLocation>
        <location evidence="1">Cell envelope</location>
    </subcellularLocation>
</comment>
<feature type="domain" description="Multidrug resistance protein MdtA-like alpha-helical hairpin" evidence="4">
    <location>
        <begin position="129"/>
        <end position="198"/>
    </location>
</feature>
<evidence type="ECO:0000256" key="1">
    <source>
        <dbReference type="ARBA" id="ARBA00004196"/>
    </source>
</evidence>
<keyword evidence="3" id="KW-1133">Transmembrane helix</keyword>
<feature type="domain" description="Multidrug resistance protein MdtA-like C-terminal permuted SH3" evidence="7">
    <location>
        <begin position="329"/>
        <end position="391"/>
    </location>
</feature>
<dbReference type="EMBL" id="JBHLUN010000002">
    <property type="protein sequence ID" value="MFC0407278.1"/>
    <property type="molecule type" value="Genomic_DNA"/>
</dbReference>
<gene>
    <name evidence="8" type="ORF">ACFFGY_03395</name>
</gene>
<dbReference type="Gene3D" id="2.40.50.100">
    <property type="match status" value="1"/>
</dbReference>
<dbReference type="Gene3D" id="2.40.420.20">
    <property type="match status" value="1"/>
</dbReference>
<keyword evidence="9" id="KW-1185">Reference proteome</keyword>
<proteinExistence type="inferred from homology"/>
<name>A0ABV6JRS0_9PROT</name>
<evidence type="ECO:0000313" key="9">
    <source>
        <dbReference type="Proteomes" id="UP001589865"/>
    </source>
</evidence>
<accession>A0ABV6JRS0</accession>
<keyword evidence="3" id="KW-0472">Membrane</keyword>
<dbReference type="Pfam" id="PF25917">
    <property type="entry name" value="BSH_RND"/>
    <property type="match status" value="1"/>
</dbReference>
<dbReference type="InterPro" id="IPR058625">
    <property type="entry name" value="MdtA-like_BSH"/>
</dbReference>
<feature type="domain" description="Multidrug resistance protein MdtA-like beta-barrel" evidence="6">
    <location>
        <begin position="235"/>
        <end position="325"/>
    </location>
</feature>
<protein>
    <submittedName>
        <fullName evidence="8">Efflux RND transporter periplasmic adaptor subunit</fullName>
    </submittedName>
</protein>
<evidence type="ECO:0000259" key="6">
    <source>
        <dbReference type="Pfam" id="PF25944"/>
    </source>
</evidence>
<feature type="transmembrane region" description="Helical" evidence="3">
    <location>
        <begin position="26"/>
        <end position="46"/>
    </location>
</feature>
<dbReference type="InterPro" id="IPR058627">
    <property type="entry name" value="MdtA-like_C"/>
</dbReference>
<dbReference type="SUPFAM" id="SSF111369">
    <property type="entry name" value="HlyD-like secretion proteins"/>
    <property type="match status" value="1"/>
</dbReference>
<dbReference type="PANTHER" id="PTHR30158">
    <property type="entry name" value="ACRA/E-RELATED COMPONENT OF DRUG EFFLUX TRANSPORTER"/>
    <property type="match status" value="1"/>
</dbReference>
<evidence type="ECO:0000313" key="8">
    <source>
        <dbReference type="EMBL" id="MFC0407278.1"/>
    </source>
</evidence>
<dbReference type="PANTHER" id="PTHR30158:SF3">
    <property type="entry name" value="MULTIDRUG EFFLUX PUMP SUBUNIT ACRA-RELATED"/>
    <property type="match status" value="1"/>
</dbReference>
<dbReference type="InterPro" id="IPR006143">
    <property type="entry name" value="RND_pump_MFP"/>
</dbReference>
<dbReference type="InterPro" id="IPR006311">
    <property type="entry name" value="TAT_signal"/>
</dbReference>
<reference evidence="8 9" key="1">
    <citation type="submission" date="2024-09" db="EMBL/GenBank/DDBJ databases">
        <authorList>
            <person name="Sun Q."/>
            <person name="Mori K."/>
        </authorList>
    </citation>
    <scope>NUCLEOTIDE SEQUENCE [LARGE SCALE GENOMIC DNA]</scope>
    <source>
        <strain evidence="8 9">TBRC 5777</strain>
    </source>
</reference>
<dbReference type="PROSITE" id="PS51318">
    <property type="entry name" value="TAT"/>
    <property type="match status" value="1"/>
</dbReference>
<evidence type="ECO:0000256" key="2">
    <source>
        <dbReference type="ARBA" id="ARBA00009477"/>
    </source>
</evidence>
<comment type="caution">
    <text evidence="8">The sequence shown here is derived from an EMBL/GenBank/DDBJ whole genome shotgun (WGS) entry which is preliminary data.</text>
</comment>
<dbReference type="InterPro" id="IPR058626">
    <property type="entry name" value="MdtA-like_b-barrel"/>
</dbReference>
<evidence type="ECO:0000259" key="5">
    <source>
        <dbReference type="Pfam" id="PF25917"/>
    </source>
</evidence>
<dbReference type="Proteomes" id="UP001589865">
    <property type="component" value="Unassembled WGS sequence"/>
</dbReference>
<dbReference type="Pfam" id="PF25967">
    <property type="entry name" value="RND-MFP_C"/>
    <property type="match status" value="1"/>
</dbReference>
<organism evidence="8 9">
    <name type="scientific">Roseomonas elaeocarpi</name>
    <dbReference type="NCBI Taxonomy" id="907779"/>
    <lineage>
        <taxon>Bacteria</taxon>
        <taxon>Pseudomonadati</taxon>
        <taxon>Pseudomonadota</taxon>
        <taxon>Alphaproteobacteria</taxon>
        <taxon>Acetobacterales</taxon>
        <taxon>Roseomonadaceae</taxon>
        <taxon>Roseomonas</taxon>
    </lineage>
</organism>
<dbReference type="NCBIfam" id="TIGR01730">
    <property type="entry name" value="RND_mfp"/>
    <property type="match status" value="1"/>
</dbReference>
<evidence type="ECO:0000259" key="4">
    <source>
        <dbReference type="Pfam" id="PF25876"/>
    </source>
</evidence>